<dbReference type="AlphaFoldDB" id="A0A835SZC2"/>
<sequence length="460" mass="48243">MFAAVAAGCPLPVLQHRYQRWLAFQGLGGLAAMIAHVAHVSLLPAFEAALGSSLPDWREKCEYLLTQKPLDDFVSFHGDRKEADEEYYPAAIDSTEAGPYRWAAQQPDYAQRLRYLYSLRGRTKEERVPPRRLAAEAAAAWGREDALIYLLDECGLQIGHNVAHTAARAGQLRILQLLRQRRLTVFESHPDLAGGAADAWPLDVRGAGGGGGDGPVGAGPPGAQGPGAEQPPAIHAKPLLAALQSGNLAAASFLYARGYAAGAAAPWATVREAAVHGNFGALRWWVELRNGIRPGQAPGGAEAEAGQRSGGRQAGTGYLSEEEWREVLQTACALLDQAHVQCTRAQWEWLTAAYIASPVAPEPAAAAAGAGAGSGGGSATAAQAAAAPARATGDKAAAAGTQQGQAREQRRVLAARRAYVKKLRQGAKAARRGKHKKRRADGDGSGMEPASDGDSSDVGA</sequence>
<feature type="region of interest" description="Disordered" evidence="1">
    <location>
        <begin position="423"/>
        <end position="460"/>
    </location>
</feature>
<keyword evidence="3" id="KW-1185">Reference proteome</keyword>
<dbReference type="GO" id="GO:0005783">
    <property type="term" value="C:endoplasmic reticulum"/>
    <property type="evidence" value="ECO:0007669"/>
    <property type="project" value="TreeGrafter"/>
</dbReference>
<gene>
    <name evidence="2" type="ORF">HYH02_013529</name>
</gene>
<feature type="region of interest" description="Disordered" evidence="1">
    <location>
        <begin position="204"/>
        <end position="232"/>
    </location>
</feature>
<dbReference type="PANTHER" id="PTHR12393:SF6">
    <property type="entry name" value="SPHINGOMYELIN PHOSPHODIESTERASE 2"/>
    <property type="match status" value="1"/>
</dbReference>
<dbReference type="OrthoDB" id="560105at2759"/>
<feature type="compositionally biased region" description="Gly residues" evidence="1">
    <location>
        <begin position="206"/>
        <end position="225"/>
    </location>
</feature>
<feature type="compositionally biased region" description="Basic residues" evidence="1">
    <location>
        <begin position="423"/>
        <end position="439"/>
    </location>
</feature>
<evidence type="ECO:0000313" key="3">
    <source>
        <dbReference type="Proteomes" id="UP000613740"/>
    </source>
</evidence>
<accession>A0A835SZC2</accession>
<feature type="region of interest" description="Disordered" evidence="1">
    <location>
        <begin position="393"/>
        <end position="412"/>
    </location>
</feature>
<organism evidence="2 3">
    <name type="scientific">Chlamydomonas schloesseri</name>
    <dbReference type="NCBI Taxonomy" id="2026947"/>
    <lineage>
        <taxon>Eukaryota</taxon>
        <taxon>Viridiplantae</taxon>
        <taxon>Chlorophyta</taxon>
        <taxon>core chlorophytes</taxon>
        <taxon>Chlorophyceae</taxon>
        <taxon>CS clade</taxon>
        <taxon>Chlamydomonadales</taxon>
        <taxon>Chlamydomonadaceae</taxon>
        <taxon>Chlamydomonas</taxon>
    </lineage>
</organism>
<dbReference type="GO" id="GO:0046513">
    <property type="term" value="P:ceramide biosynthetic process"/>
    <property type="evidence" value="ECO:0007669"/>
    <property type="project" value="TreeGrafter"/>
</dbReference>
<dbReference type="SUPFAM" id="SSF140860">
    <property type="entry name" value="Pseudo ankyrin repeat-like"/>
    <property type="match status" value="1"/>
</dbReference>
<dbReference type="GO" id="GO:0071944">
    <property type="term" value="C:cell periphery"/>
    <property type="evidence" value="ECO:0007669"/>
    <property type="project" value="TreeGrafter"/>
</dbReference>
<comment type="caution">
    <text evidence="2">The sequence shown here is derived from an EMBL/GenBank/DDBJ whole genome shotgun (WGS) entry which is preliminary data.</text>
</comment>
<dbReference type="GO" id="GO:0030149">
    <property type="term" value="P:sphingolipid catabolic process"/>
    <property type="evidence" value="ECO:0007669"/>
    <property type="project" value="TreeGrafter"/>
</dbReference>
<feature type="compositionally biased region" description="Low complexity" evidence="1">
    <location>
        <begin position="393"/>
        <end position="406"/>
    </location>
</feature>
<name>A0A835SZC2_9CHLO</name>
<dbReference type="GO" id="GO:0004620">
    <property type="term" value="F:phospholipase activity"/>
    <property type="evidence" value="ECO:0007669"/>
    <property type="project" value="TreeGrafter"/>
</dbReference>
<evidence type="ECO:0000256" key="1">
    <source>
        <dbReference type="SAM" id="MobiDB-lite"/>
    </source>
</evidence>
<dbReference type="GO" id="GO:0016020">
    <property type="term" value="C:membrane"/>
    <property type="evidence" value="ECO:0007669"/>
    <property type="project" value="TreeGrafter"/>
</dbReference>
<evidence type="ECO:0000313" key="2">
    <source>
        <dbReference type="EMBL" id="KAG2430999.1"/>
    </source>
</evidence>
<reference evidence="2" key="1">
    <citation type="journal article" date="2020" name="bioRxiv">
        <title>Comparative genomics of Chlamydomonas.</title>
        <authorList>
            <person name="Craig R.J."/>
            <person name="Hasan A.R."/>
            <person name="Ness R.W."/>
            <person name="Keightley P.D."/>
        </authorList>
    </citation>
    <scope>NUCLEOTIDE SEQUENCE</scope>
    <source>
        <strain evidence="2">CCAP 11/173</strain>
    </source>
</reference>
<proteinExistence type="predicted"/>
<dbReference type="Proteomes" id="UP000613740">
    <property type="component" value="Unassembled WGS sequence"/>
</dbReference>
<feature type="compositionally biased region" description="Low complexity" evidence="1">
    <location>
        <begin position="296"/>
        <end position="307"/>
    </location>
</feature>
<dbReference type="EMBL" id="JAEHOD010000076">
    <property type="protein sequence ID" value="KAG2430999.1"/>
    <property type="molecule type" value="Genomic_DNA"/>
</dbReference>
<protein>
    <submittedName>
        <fullName evidence="2">Uncharacterized protein</fullName>
    </submittedName>
</protein>
<feature type="region of interest" description="Disordered" evidence="1">
    <location>
        <begin position="296"/>
        <end position="315"/>
    </location>
</feature>
<dbReference type="PANTHER" id="PTHR12393">
    <property type="entry name" value="SPHINGOMYELIN PHOSPHODIESTERASE RELATED"/>
    <property type="match status" value="1"/>
</dbReference>